<comment type="caution">
    <text evidence="14">The sequence shown here is derived from an EMBL/GenBank/DDBJ whole genome shotgun (WGS) entry which is preliminary data.</text>
</comment>
<evidence type="ECO:0000256" key="10">
    <source>
        <dbReference type="PROSITE-ProRule" id="PRU00284"/>
    </source>
</evidence>
<name>A0A3M8DTJ0_9BACL</name>
<evidence type="ECO:0000256" key="9">
    <source>
        <dbReference type="ARBA" id="ARBA00029447"/>
    </source>
</evidence>
<keyword evidence="15" id="KW-1185">Reference proteome</keyword>
<gene>
    <name evidence="14" type="ORF">EDM56_04995</name>
</gene>
<dbReference type="CDD" id="cd06225">
    <property type="entry name" value="HAMP"/>
    <property type="match status" value="1"/>
</dbReference>
<evidence type="ECO:0000256" key="4">
    <source>
        <dbReference type="ARBA" id="ARBA00022500"/>
    </source>
</evidence>
<dbReference type="EMBL" id="RHHQ01000005">
    <property type="protein sequence ID" value="RNB91402.1"/>
    <property type="molecule type" value="Genomic_DNA"/>
</dbReference>
<dbReference type="SUPFAM" id="SSF103190">
    <property type="entry name" value="Sensory domain-like"/>
    <property type="match status" value="1"/>
</dbReference>
<keyword evidence="4" id="KW-0145">Chemotaxis</keyword>
<evidence type="ECO:0000256" key="2">
    <source>
        <dbReference type="ARBA" id="ARBA00022475"/>
    </source>
</evidence>
<proteinExistence type="inferred from homology"/>
<keyword evidence="7 11" id="KW-0472">Membrane</keyword>
<dbReference type="InterPro" id="IPR029151">
    <property type="entry name" value="Sensor-like_sf"/>
</dbReference>
<reference evidence="14 15" key="1">
    <citation type="submission" date="2018-10" db="EMBL/GenBank/DDBJ databases">
        <title>Phylogenomics of Brevibacillus.</title>
        <authorList>
            <person name="Dunlap C."/>
        </authorList>
    </citation>
    <scope>NUCLEOTIDE SEQUENCE [LARGE SCALE GENOMIC DNA]</scope>
    <source>
        <strain evidence="14 15">JCM 15716</strain>
    </source>
</reference>
<feature type="domain" description="HAMP" evidence="13">
    <location>
        <begin position="299"/>
        <end position="351"/>
    </location>
</feature>
<dbReference type="Gene3D" id="1.10.8.500">
    <property type="entry name" value="HAMP domain in histidine kinase"/>
    <property type="match status" value="1"/>
</dbReference>
<evidence type="ECO:0000259" key="12">
    <source>
        <dbReference type="PROSITE" id="PS50111"/>
    </source>
</evidence>
<dbReference type="Pfam" id="PF00672">
    <property type="entry name" value="HAMP"/>
    <property type="match status" value="1"/>
</dbReference>
<evidence type="ECO:0000256" key="6">
    <source>
        <dbReference type="ARBA" id="ARBA00022989"/>
    </source>
</evidence>
<dbReference type="Pfam" id="PF02743">
    <property type="entry name" value="dCache_1"/>
    <property type="match status" value="1"/>
</dbReference>
<dbReference type="CDD" id="cd12912">
    <property type="entry name" value="PDC2_MCP_like"/>
    <property type="match status" value="1"/>
</dbReference>
<feature type="transmembrane region" description="Helical" evidence="11">
    <location>
        <begin position="12"/>
        <end position="33"/>
    </location>
</feature>
<dbReference type="Pfam" id="PF00015">
    <property type="entry name" value="MCPsignal"/>
    <property type="match status" value="1"/>
</dbReference>
<dbReference type="SMART" id="SM00283">
    <property type="entry name" value="MA"/>
    <property type="match status" value="1"/>
</dbReference>
<dbReference type="AlphaFoldDB" id="A0A3M8DTJ0"/>
<accession>A0A3M8DTJ0</accession>
<dbReference type="OrthoDB" id="243053at2"/>
<evidence type="ECO:0000256" key="3">
    <source>
        <dbReference type="ARBA" id="ARBA00022481"/>
    </source>
</evidence>
<evidence type="ECO:0000313" key="14">
    <source>
        <dbReference type="EMBL" id="RNB91402.1"/>
    </source>
</evidence>
<dbReference type="GO" id="GO:0006935">
    <property type="term" value="P:chemotaxis"/>
    <property type="evidence" value="ECO:0007669"/>
    <property type="project" value="UniProtKB-KW"/>
</dbReference>
<dbReference type="Proteomes" id="UP000271031">
    <property type="component" value="Unassembled WGS sequence"/>
</dbReference>
<comment type="similarity">
    <text evidence="9">Belongs to the methyl-accepting chemotaxis (MCP) protein family.</text>
</comment>
<dbReference type="Gene3D" id="1.10.287.950">
    <property type="entry name" value="Methyl-accepting chemotaxis protein"/>
    <property type="match status" value="1"/>
</dbReference>
<dbReference type="InterPro" id="IPR004089">
    <property type="entry name" value="MCPsignal_dom"/>
</dbReference>
<dbReference type="InterPro" id="IPR003660">
    <property type="entry name" value="HAMP_dom"/>
</dbReference>
<dbReference type="CDD" id="cd11386">
    <property type="entry name" value="MCP_signal"/>
    <property type="match status" value="1"/>
</dbReference>
<keyword evidence="2" id="KW-1003">Cell membrane</keyword>
<dbReference type="SMART" id="SM00304">
    <property type="entry name" value="HAMP"/>
    <property type="match status" value="1"/>
</dbReference>
<dbReference type="CDD" id="cd12913">
    <property type="entry name" value="PDC1_MCP_like"/>
    <property type="match status" value="1"/>
</dbReference>
<feature type="domain" description="Methyl-accepting transducer" evidence="12">
    <location>
        <begin position="370"/>
        <end position="606"/>
    </location>
</feature>
<dbReference type="RefSeq" id="WP_122916794.1">
    <property type="nucleotide sequence ID" value="NZ_RHHQ01000005.1"/>
</dbReference>
<dbReference type="PANTHER" id="PTHR32089:SF114">
    <property type="entry name" value="METHYL-ACCEPTING CHEMOTAXIS PROTEIN MCPB"/>
    <property type="match status" value="1"/>
</dbReference>
<keyword evidence="3" id="KW-0488">Methylation</keyword>
<dbReference type="GO" id="GO:0007165">
    <property type="term" value="P:signal transduction"/>
    <property type="evidence" value="ECO:0007669"/>
    <property type="project" value="UniProtKB-KW"/>
</dbReference>
<dbReference type="InterPro" id="IPR033479">
    <property type="entry name" value="dCache_1"/>
</dbReference>
<evidence type="ECO:0000256" key="7">
    <source>
        <dbReference type="ARBA" id="ARBA00023136"/>
    </source>
</evidence>
<dbReference type="Gene3D" id="3.30.450.20">
    <property type="entry name" value="PAS domain"/>
    <property type="match status" value="2"/>
</dbReference>
<evidence type="ECO:0000256" key="5">
    <source>
        <dbReference type="ARBA" id="ARBA00022692"/>
    </source>
</evidence>
<comment type="subcellular location">
    <subcellularLocation>
        <location evidence="1">Cell membrane</location>
        <topology evidence="1">Multi-pass membrane protein</topology>
    </subcellularLocation>
</comment>
<dbReference type="SUPFAM" id="SSF58104">
    <property type="entry name" value="Methyl-accepting chemotaxis protein (MCP) signaling domain"/>
    <property type="match status" value="1"/>
</dbReference>
<evidence type="ECO:0000259" key="13">
    <source>
        <dbReference type="PROSITE" id="PS50885"/>
    </source>
</evidence>
<keyword evidence="8 10" id="KW-0807">Transducer</keyword>
<evidence type="ECO:0000256" key="11">
    <source>
        <dbReference type="SAM" id="Phobius"/>
    </source>
</evidence>
<dbReference type="GO" id="GO:0005886">
    <property type="term" value="C:plasma membrane"/>
    <property type="evidence" value="ECO:0007669"/>
    <property type="project" value="UniProtKB-SubCell"/>
</dbReference>
<evidence type="ECO:0000313" key="15">
    <source>
        <dbReference type="Proteomes" id="UP000271031"/>
    </source>
</evidence>
<evidence type="ECO:0000256" key="8">
    <source>
        <dbReference type="ARBA" id="ARBA00023224"/>
    </source>
</evidence>
<dbReference type="PROSITE" id="PS50885">
    <property type="entry name" value="HAMP"/>
    <property type="match status" value="1"/>
</dbReference>
<sequence>MRIRLKGSLKTRLIASFAILLLVPSLLIGILSYQSTKTKVEDQLVVGGKDTVYFLNNTIDMLVSPKVHQIQYFAQTLKAKGDQPQDKEEAKLRLEQYIHTQPDILNAYLGTETGKMFITPNDNLPAGYDPRKRDWYKQAMEKKGEPFITEPYQDAGTGKIVVSIVMTTQDGAGVVGFDLSLENLSELAKSFKIGSEGYAYILDQTGKVLVHPTMENGTEAKGSQFDPLFARENGTFSNQEGGTATQTIFATNKLTGWKLAGVLPASELEQAVAPIFKSSSVVIAIAIILGAVVIVLIVRSITKPLRRLMDATFKISQGDLRERVVVDADDELGHLAARFNQMVDSLAALITGVRQTVDQLALSSEELTASSQQTAEASEHISASIQQVAASTETQVQSVRQSEQSIGHFSIGVQQISTSAVHVSQAASNSSDLAETGSTSLETAVRQMGKIHETIANVSNVIQGLGNCSQEIGQIVEEITGIASQTNLLALNAAIEAARAGEQGRGFAIVADEVRKLAEQSSRSAAKITGLTATIQSETTQAIHSIAAGSQEVETGMKVVAEAEESFGKIKRSVQEVTGQIQEVSAASQQMSASTDQLLGASRVIRELAVETANGADGISSASQQQLAAMEEISSSAFSLSRMAEELQEMVSKFQL</sequence>
<protein>
    <submittedName>
        <fullName evidence="14">Methyl-accepting chemotaxis protein</fullName>
    </submittedName>
</protein>
<keyword evidence="5 11" id="KW-0812">Transmembrane</keyword>
<keyword evidence="6 11" id="KW-1133">Transmembrane helix</keyword>
<feature type="transmembrane region" description="Helical" evidence="11">
    <location>
        <begin position="280"/>
        <end position="298"/>
    </location>
</feature>
<dbReference type="PANTHER" id="PTHR32089">
    <property type="entry name" value="METHYL-ACCEPTING CHEMOTAXIS PROTEIN MCPB"/>
    <property type="match status" value="1"/>
</dbReference>
<dbReference type="PROSITE" id="PS50111">
    <property type="entry name" value="CHEMOTAXIS_TRANSDUC_2"/>
    <property type="match status" value="1"/>
</dbReference>
<evidence type="ECO:0000256" key="1">
    <source>
        <dbReference type="ARBA" id="ARBA00004651"/>
    </source>
</evidence>
<organism evidence="14 15">
    <name type="scientific">Brevibacillus fluminis</name>
    <dbReference type="NCBI Taxonomy" id="511487"/>
    <lineage>
        <taxon>Bacteria</taxon>
        <taxon>Bacillati</taxon>
        <taxon>Bacillota</taxon>
        <taxon>Bacilli</taxon>
        <taxon>Bacillales</taxon>
        <taxon>Paenibacillaceae</taxon>
        <taxon>Brevibacillus</taxon>
    </lineage>
</organism>